<proteinExistence type="predicted"/>
<sequence>MEKDYLLRRRKGGRLSDGSKGAASRFWPTERLLTLAATYGIDTATVSKDFGWRKSASQKVPKVRESIVLKEVTAHPNADRGRKLRIDPHDPIAASLKAEVERLNIFAAGFNVTGCLPPRWQRHFRGDWRLYGRLHAVGDGNYQNMPPERRINDIRINGEPVVEIDISSSHLSIMHALVGLPLPEGDLYAVPGFDRRVVKAWVNATLGKGSPVRKWPRGPLERMAELAAIDPLKVMGAVLGRYPWLAEPWRLATEFAAVAQPKRVLTHLLMGIEADIMLAVVQALNRQGILGLPIHDGILVPASAAGLACDLIRAISRQEIGLALRLTIDRPLLL</sequence>
<evidence type="ECO:0000256" key="1">
    <source>
        <dbReference type="SAM" id="MobiDB-lite"/>
    </source>
</evidence>
<organism evidence="2 3">
    <name type="scientific">Belnapia mucosa</name>
    <dbReference type="NCBI Taxonomy" id="2804532"/>
    <lineage>
        <taxon>Bacteria</taxon>
        <taxon>Pseudomonadati</taxon>
        <taxon>Pseudomonadota</taxon>
        <taxon>Alphaproteobacteria</taxon>
        <taxon>Acetobacterales</taxon>
        <taxon>Roseomonadaceae</taxon>
        <taxon>Belnapia</taxon>
    </lineage>
</organism>
<feature type="region of interest" description="Disordered" evidence="1">
    <location>
        <begin position="1"/>
        <end position="22"/>
    </location>
</feature>
<evidence type="ECO:0000313" key="3">
    <source>
        <dbReference type="Proteomes" id="UP000606490"/>
    </source>
</evidence>
<dbReference type="EMBL" id="JAEUXJ010000006">
    <property type="protein sequence ID" value="MBL6456963.1"/>
    <property type="molecule type" value="Genomic_DNA"/>
</dbReference>
<dbReference type="Proteomes" id="UP000606490">
    <property type="component" value="Unassembled WGS sequence"/>
</dbReference>
<name>A0ABS1V5J5_9PROT</name>
<evidence type="ECO:0000313" key="2">
    <source>
        <dbReference type="EMBL" id="MBL6456963.1"/>
    </source>
</evidence>
<gene>
    <name evidence="2" type="ORF">JMJ55_16620</name>
</gene>
<reference evidence="2 3" key="1">
    <citation type="submission" date="2021-01" db="EMBL/GenBank/DDBJ databases">
        <title>Belnapia mucosa sp. nov. and Belnapia arida sp. nov., isolated from the Tabernas Desert (Almeria, Spain).</title>
        <authorList>
            <person name="Molina-Menor E."/>
            <person name="Vidal-Verdu A."/>
            <person name="Calonge A."/>
            <person name="Satari L."/>
            <person name="Pereto Magraner J."/>
            <person name="Porcar Miralles M."/>
        </authorList>
    </citation>
    <scope>NUCLEOTIDE SEQUENCE [LARGE SCALE GENOMIC DNA]</scope>
    <source>
        <strain evidence="2 3">T6</strain>
    </source>
</reference>
<keyword evidence="3" id="KW-1185">Reference proteome</keyword>
<dbReference type="RefSeq" id="WP_202826699.1">
    <property type="nucleotide sequence ID" value="NZ_JAEUXJ010000006.1"/>
</dbReference>
<accession>A0ABS1V5J5</accession>
<protein>
    <submittedName>
        <fullName evidence="2">Uncharacterized protein</fullName>
    </submittedName>
</protein>
<comment type="caution">
    <text evidence="2">The sequence shown here is derived from an EMBL/GenBank/DDBJ whole genome shotgun (WGS) entry which is preliminary data.</text>
</comment>